<comment type="caution">
    <text evidence="1">The sequence shown here is derived from an EMBL/GenBank/DDBJ whole genome shotgun (WGS) entry which is preliminary data.</text>
</comment>
<name>A0A5B1BTZ3_MYCSI</name>
<organism evidence="1 2">
    <name type="scientific">Mycobacterium simiae</name>
    <name type="common">Mycobacterium habana</name>
    <dbReference type="NCBI Taxonomy" id="1784"/>
    <lineage>
        <taxon>Bacteria</taxon>
        <taxon>Bacillati</taxon>
        <taxon>Actinomycetota</taxon>
        <taxon>Actinomycetes</taxon>
        <taxon>Mycobacteriales</taxon>
        <taxon>Mycobacteriaceae</taxon>
        <taxon>Mycobacterium</taxon>
        <taxon>Mycobacterium simiae complex</taxon>
    </lineage>
</organism>
<reference evidence="1 2" key="1">
    <citation type="submission" date="2019-09" db="EMBL/GenBank/DDBJ databases">
        <title>Report of infection by Mycobacterium simiae a patient suffering from pulmonary tuberculosis.</title>
        <authorList>
            <person name="Mohanty P.S."/>
            <person name="Bansal A.K."/>
            <person name="Singh H."/>
            <person name="Sharma S."/>
            <person name="Patil S.A."/>
            <person name="Upadhaya P."/>
            <person name="Singh P.K."/>
            <person name="Kumar D."/>
            <person name="Kumar S."/>
            <person name="Singh R.K."/>
            <person name="Chaudhary B."/>
        </authorList>
    </citation>
    <scope>NUCLEOTIDE SEQUENCE [LARGE SCALE GENOMIC DNA]</scope>
    <source>
        <strain evidence="1 2">JAL-560-SIM</strain>
    </source>
</reference>
<dbReference type="Proteomes" id="UP000324701">
    <property type="component" value="Unassembled WGS sequence"/>
</dbReference>
<sequence length="87" mass="9130">MAANTRADASMLSANYASMSDSASAHTVMSRSLGPRRAKGIAELGYRRLGGIPDSSSITVDRFVSDLADHGCSDIGAELVSTRPANW</sequence>
<protein>
    <submittedName>
        <fullName evidence="1">Uncharacterized protein</fullName>
    </submittedName>
</protein>
<gene>
    <name evidence="1" type="ORF">F0Q45_07515</name>
</gene>
<dbReference type="EMBL" id="VTZN01000031">
    <property type="protein sequence ID" value="KAA1250813.1"/>
    <property type="molecule type" value="Genomic_DNA"/>
</dbReference>
<evidence type="ECO:0000313" key="1">
    <source>
        <dbReference type="EMBL" id="KAA1250813.1"/>
    </source>
</evidence>
<proteinExistence type="predicted"/>
<dbReference type="AlphaFoldDB" id="A0A5B1BTZ3"/>
<accession>A0A5B1BTZ3</accession>
<dbReference type="RefSeq" id="WP_149653342.1">
    <property type="nucleotide sequence ID" value="NZ_VTZN01000031.1"/>
</dbReference>
<evidence type="ECO:0000313" key="2">
    <source>
        <dbReference type="Proteomes" id="UP000324701"/>
    </source>
</evidence>
<keyword evidence="2" id="KW-1185">Reference proteome</keyword>